<evidence type="ECO:0000313" key="2">
    <source>
        <dbReference type="Proteomes" id="UP001162131"/>
    </source>
</evidence>
<dbReference type="AlphaFoldDB" id="A0AAU9IJ82"/>
<comment type="caution">
    <text evidence="1">The sequence shown here is derived from an EMBL/GenBank/DDBJ whole genome shotgun (WGS) entry which is preliminary data.</text>
</comment>
<organism evidence="1 2">
    <name type="scientific">Blepharisma stoltei</name>
    <dbReference type="NCBI Taxonomy" id="1481888"/>
    <lineage>
        <taxon>Eukaryota</taxon>
        <taxon>Sar</taxon>
        <taxon>Alveolata</taxon>
        <taxon>Ciliophora</taxon>
        <taxon>Postciliodesmatophora</taxon>
        <taxon>Heterotrichea</taxon>
        <taxon>Heterotrichida</taxon>
        <taxon>Blepharismidae</taxon>
        <taxon>Blepharisma</taxon>
    </lineage>
</organism>
<reference evidence="1" key="1">
    <citation type="submission" date="2021-09" db="EMBL/GenBank/DDBJ databases">
        <authorList>
            <consortium name="AG Swart"/>
            <person name="Singh M."/>
            <person name="Singh A."/>
            <person name="Seah K."/>
            <person name="Emmerich C."/>
        </authorList>
    </citation>
    <scope>NUCLEOTIDE SEQUENCE</scope>
    <source>
        <strain evidence="1">ATCC30299</strain>
    </source>
</reference>
<sequence>MSKIIKTEVRTLHFKKGYGKTTTQQIVEPNYNRKLGHYQLPGDYQYTPDEQNKVMNYFSFIKEAKELFNEMPEVNHVYIKQHKNYARVIEILKMDSLDLNVKYNVKVLMHNQNLVNDLIQKSKETLDQPRKILCVREEDDEFDEEFTESGWEKEFSSAIKCLKGLPNFHKLQVKQNILKARKSNIFL</sequence>
<keyword evidence="2" id="KW-1185">Reference proteome</keyword>
<protein>
    <submittedName>
        <fullName evidence="1">Uncharacterized protein</fullName>
    </submittedName>
</protein>
<gene>
    <name evidence="1" type="ORF">BSTOLATCC_MIC9372</name>
</gene>
<name>A0AAU9IJ82_9CILI</name>
<proteinExistence type="predicted"/>
<dbReference type="Proteomes" id="UP001162131">
    <property type="component" value="Unassembled WGS sequence"/>
</dbReference>
<accession>A0AAU9IJ82</accession>
<dbReference type="EMBL" id="CAJZBQ010000011">
    <property type="protein sequence ID" value="CAG9313558.1"/>
    <property type="molecule type" value="Genomic_DNA"/>
</dbReference>
<evidence type="ECO:0000313" key="1">
    <source>
        <dbReference type="EMBL" id="CAG9313558.1"/>
    </source>
</evidence>